<dbReference type="Gene3D" id="3.40.630.10">
    <property type="entry name" value="Zn peptidases"/>
    <property type="match status" value="1"/>
</dbReference>
<dbReference type="PANTHER" id="PTHR10404">
    <property type="entry name" value="N-ACETYLATED-ALPHA-LINKED ACIDIC DIPEPTIDASE"/>
    <property type="match status" value="1"/>
</dbReference>
<comment type="cofactor">
    <cofactor evidence="1">
        <name>Zn(2+)</name>
        <dbReference type="ChEBI" id="CHEBI:29105"/>
    </cofactor>
</comment>
<sequence>MASDDMPGIPALPVSGRDGEAILQLIGGEVAPDDWQGGDGAPVYRLGPGPAVLNLTYTGNETMATIQNVISVIEGEEEPERQGSTEWVEENRAMLASRTIAYLNVDSAVAGPGFYASATPQLDELLKDASKQIGRLGGGGSDYSAFVQHIGVPSVDMSMGPGYAVYHSLYDDFTWIGKVWRSLVPEACGRTSINPPAKRHNSFFAVASIWGLLALKLSDEEILPFNYTCYARELENGAMDINRRVLGMPVNLSPLYKSIKEFKRAVLKVDSELKALETWRSWARWRNNPLKIKDINDRLMMTERAFTEREGLSGRPWYKHLIYGPSLYNDYGAEVYPGVDDAIQRAKRTNISESWKSVQHEIHRISRVINQAALVLSGRLT</sequence>
<keyword evidence="6" id="KW-0862">Zinc</keyword>
<dbReference type="InterPro" id="IPR007484">
    <property type="entry name" value="Peptidase_M28"/>
</dbReference>
<evidence type="ECO:0000256" key="8">
    <source>
        <dbReference type="ARBA" id="ARBA00023180"/>
    </source>
</evidence>
<evidence type="ECO:0000313" key="12">
    <source>
        <dbReference type="Proteomes" id="UP001054889"/>
    </source>
</evidence>
<evidence type="ECO:0000256" key="7">
    <source>
        <dbReference type="ARBA" id="ARBA00023049"/>
    </source>
</evidence>
<keyword evidence="3" id="KW-0645">Protease</keyword>
<keyword evidence="4" id="KW-0479">Metal-binding</keyword>
<evidence type="ECO:0000256" key="5">
    <source>
        <dbReference type="ARBA" id="ARBA00022801"/>
    </source>
</evidence>
<evidence type="ECO:0008006" key="13">
    <source>
        <dbReference type="Google" id="ProtNLM"/>
    </source>
</evidence>
<evidence type="ECO:0000256" key="6">
    <source>
        <dbReference type="ARBA" id="ARBA00022833"/>
    </source>
</evidence>
<dbReference type="InterPro" id="IPR046450">
    <property type="entry name" value="PA_dom_sf"/>
</dbReference>
<dbReference type="InterPro" id="IPR007365">
    <property type="entry name" value="TFR-like_dimer_dom"/>
</dbReference>
<organism evidence="11 12">
    <name type="scientific">Eleusine coracana subsp. coracana</name>
    <dbReference type="NCBI Taxonomy" id="191504"/>
    <lineage>
        <taxon>Eukaryota</taxon>
        <taxon>Viridiplantae</taxon>
        <taxon>Streptophyta</taxon>
        <taxon>Embryophyta</taxon>
        <taxon>Tracheophyta</taxon>
        <taxon>Spermatophyta</taxon>
        <taxon>Magnoliopsida</taxon>
        <taxon>Liliopsida</taxon>
        <taxon>Poales</taxon>
        <taxon>Poaceae</taxon>
        <taxon>PACMAD clade</taxon>
        <taxon>Chloridoideae</taxon>
        <taxon>Cynodonteae</taxon>
        <taxon>Eleusininae</taxon>
        <taxon>Eleusine</taxon>
    </lineage>
</organism>
<dbReference type="InterPro" id="IPR036757">
    <property type="entry name" value="TFR-like_dimer_dom_sf"/>
</dbReference>
<dbReference type="GO" id="GO:0006508">
    <property type="term" value="P:proteolysis"/>
    <property type="evidence" value="ECO:0007669"/>
    <property type="project" value="UniProtKB-KW"/>
</dbReference>
<keyword evidence="7" id="KW-0482">Metalloprotease</keyword>
<name>A0AAV5E697_ELECO</name>
<dbReference type="GO" id="GO:0046872">
    <property type="term" value="F:metal ion binding"/>
    <property type="evidence" value="ECO:0007669"/>
    <property type="project" value="UniProtKB-KW"/>
</dbReference>
<dbReference type="SUPFAM" id="SSF47672">
    <property type="entry name" value="Transferrin receptor-like dimerisation domain"/>
    <property type="match status" value="1"/>
</dbReference>
<dbReference type="AlphaFoldDB" id="A0AAV5E697"/>
<dbReference type="GO" id="GO:0008237">
    <property type="term" value="F:metallopeptidase activity"/>
    <property type="evidence" value="ECO:0007669"/>
    <property type="project" value="UniProtKB-KW"/>
</dbReference>
<gene>
    <name evidence="11" type="primary">gb04803</name>
    <name evidence="11" type="ORF">PR202_gb04803</name>
</gene>
<dbReference type="Gene3D" id="1.20.930.40">
    <property type="entry name" value="Transferrin receptor-like, dimerisation domain"/>
    <property type="match status" value="1"/>
</dbReference>
<evidence type="ECO:0000259" key="10">
    <source>
        <dbReference type="Pfam" id="PF04389"/>
    </source>
</evidence>
<feature type="domain" description="Peptidase M28" evidence="10">
    <location>
        <begin position="69"/>
        <end position="174"/>
    </location>
</feature>
<reference evidence="11" key="1">
    <citation type="journal article" date="2018" name="DNA Res.">
        <title>Multiple hybrid de novo genome assembly of finger millet, an orphan allotetraploid crop.</title>
        <authorList>
            <person name="Hatakeyama M."/>
            <person name="Aluri S."/>
            <person name="Balachadran M.T."/>
            <person name="Sivarajan S.R."/>
            <person name="Patrignani A."/>
            <person name="Gruter S."/>
            <person name="Poveda L."/>
            <person name="Shimizu-Inatsugi R."/>
            <person name="Baeten J."/>
            <person name="Francoijs K.J."/>
            <person name="Nataraja K.N."/>
            <person name="Reddy Y.A.N."/>
            <person name="Phadnis S."/>
            <person name="Ravikumar R.L."/>
            <person name="Schlapbach R."/>
            <person name="Sreeman S.M."/>
            <person name="Shimizu K.K."/>
        </authorList>
    </citation>
    <scope>NUCLEOTIDE SEQUENCE</scope>
</reference>
<dbReference type="SUPFAM" id="SSF53187">
    <property type="entry name" value="Zn-dependent exopeptidases"/>
    <property type="match status" value="1"/>
</dbReference>
<keyword evidence="12" id="KW-1185">Reference proteome</keyword>
<dbReference type="Gene3D" id="3.50.30.30">
    <property type="match status" value="1"/>
</dbReference>
<protein>
    <recommendedName>
        <fullName evidence="13">Transferrin receptor-like dimerisation domain-containing protein</fullName>
    </recommendedName>
</protein>
<dbReference type="SUPFAM" id="SSF52025">
    <property type="entry name" value="PA domain"/>
    <property type="match status" value="1"/>
</dbReference>
<comment type="caution">
    <text evidence="11">The sequence shown here is derived from an EMBL/GenBank/DDBJ whole genome shotgun (WGS) entry which is preliminary data.</text>
</comment>
<evidence type="ECO:0000256" key="4">
    <source>
        <dbReference type="ARBA" id="ARBA00022723"/>
    </source>
</evidence>
<evidence type="ECO:0000259" key="9">
    <source>
        <dbReference type="Pfam" id="PF04253"/>
    </source>
</evidence>
<reference evidence="11" key="2">
    <citation type="submission" date="2021-12" db="EMBL/GenBank/DDBJ databases">
        <title>Resequencing data analysis of finger millet.</title>
        <authorList>
            <person name="Hatakeyama M."/>
            <person name="Aluri S."/>
            <person name="Balachadran M.T."/>
            <person name="Sivarajan S.R."/>
            <person name="Poveda L."/>
            <person name="Shimizu-Inatsugi R."/>
            <person name="Schlapbach R."/>
            <person name="Sreeman S.M."/>
            <person name="Shimizu K.K."/>
        </authorList>
    </citation>
    <scope>NUCLEOTIDE SEQUENCE</scope>
</reference>
<accession>A0AAV5E697</accession>
<dbReference type="PANTHER" id="PTHR10404:SF46">
    <property type="entry name" value="VACUOLAR PROTEIN SORTING-ASSOCIATED PROTEIN 70"/>
    <property type="match status" value="1"/>
</dbReference>
<dbReference type="Pfam" id="PF04389">
    <property type="entry name" value="Peptidase_M28"/>
    <property type="match status" value="1"/>
</dbReference>
<dbReference type="Proteomes" id="UP001054889">
    <property type="component" value="Unassembled WGS sequence"/>
</dbReference>
<evidence type="ECO:0000256" key="3">
    <source>
        <dbReference type="ARBA" id="ARBA00022670"/>
    </source>
</evidence>
<keyword evidence="8" id="KW-0325">Glycoprotein</keyword>
<evidence type="ECO:0000313" key="11">
    <source>
        <dbReference type="EMBL" id="GJN17710.1"/>
    </source>
</evidence>
<dbReference type="FunFam" id="1.20.930.40:FF:000001">
    <property type="entry name" value="N-acetylated-alpha-linked acidic dipeptidase 2"/>
    <property type="match status" value="1"/>
</dbReference>
<proteinExistence type="inferred from homology"/>
<evidence type="ECO:0000256" key="2">
    <source>
        <dbReference type="ARBA" id="ARBA00005634"/>
    </source>
</evidence>
<dbReference type="EMBL" id="BQKI01000073">
    <property type="protein sequence ID" value="GJN17710.1"/>
    <property type="molecule type" value="Genomic_DNA"/>
</dbReference>
<evidence type="ECO:0000256" key="1">
    <source>
        <dbReference type="ARBA" id="ARBA00001947"/>
    </source>
</evidence>
<keyword evidence="5" id="KW-0378">Hydrolase</keyword>
<dbReference type="GO" id="GO:0004180">
    <property type="term" value="F:carboxypeptidase activity"/>
    <property type="evidence" value="ECO:0007669"/>
    <property type="project" value="TreeGrafter"/>
</dbReference>
<comment type="similarity">
    <text evidence="2">Belongs to the peptidase M28 family. M28B subfamily.</text>
</comment>
<dbReference type="InterPro" id="IPR039373">
    <property type="entry name" value="Peptidase_M28B"/>
</dbReference>
<feature type="domain" description="Transferrin receptor-like dimerisation" evidence="9">
    <location>
        <begin position="250"/>
        <end position="376"/>
    </location>
</feature>
<dbReference type="Pfam" id="PF04253">
    <property type="entry name" value="TFR_dimer"/>
    <property type="match status" value="1"/>
</dbReference>